<comment type="similarity">
    <text evidence="2">Belongs to the bacterial solute-binding protein SsuA/TauA family.</text>
</comment>
<reference evidence="5 6" key="1">
    <citation type="journal article" date="2019" name="Appl. Environ. Microbiol.">
        <title>Environmental Evidence and Genomic Insight of Iron-oxidizing Bacteria Preference Towards More Corrosion Resistant Stainless Steel at Higher Salinities.</title>
        <authorList>
            <person name="Garrison C.E."/>
            <person name="Price K.A."/>
            <person name="Field E.K."/>
        </authorList>
    </citation>
    <scope>NUCLEOTIDE SEQUENCE [LARGE SCALE GENOMIC DNA]</scope>
    <source>
        <strain evidence="5 6">P3</strain>
    </source>
</reference>
<dbReference type="PANTHER" id="PTHR30024:SF47">
    <property type="entry name" value="TAURINE-BINDING PERIPLASMIC PROTEIN"/>
    <property type="match status" value="1"/>
</dbReference>
<protein>
    <recommendedName>
        <fullName evidence="7">Nitrate ABC transporter substrate-binding protein</fullName>
    </recommendedName>
</protein>
<evidence type="ECO:0000313" key="5">
    <source>
        <dbReference type="EMBL" id="TLS67632.1"/>
    </source>
</evidence>
<feature type="chain" id="PRO_5024425973" description="Nitrate ABC transporter substrate-binding protein" evidence="4">
    <location>
        <begin position="23"/>
        <end position="322"/>
    </location>
</feature>
<evidence type="ECO:0000256" key="1">
    <source>
        <dbReference type="ARBA" id="ARBA00004418"/>
    </source>
</evidence>
<gene>
    <name evidence="5" type="ORF">FEF65_06885</name>
</gene>
<proteinExistence type="inferred from homology"/>
<organism evidence="5 6">
    <name type="scientific">Mariprofundus erugo</name>
    <dbReference type="NCBI Taxonomy" id="2528639"/>
    <lineage>
        <taxon>Bacteria</taxon>
        <taxon>Pseudomonadati</taxon>
        <taxon>Pseudomonadota</taxon>
        <taxon>Candidatius Mariprofundia</taxon>
        <taxon>Mariprofundales</taxon>
        <taxon>Mariprofundaceae</taxon>
        <taxon>Mariprofundus</taxon>
    </lineage>
</organism>
<dbReference type="AlphaFoldDB" id="A0A5R9GUC4"/>
<evidence type="ECO:0008006" key="7">
    <source>
        <dbReference type="Google" id="ProtNLM"/>
    </source>
</evidence>
<dbReference type="Gene3D" id="3.40.190.10">
    <property type="entry name" value="Periplasmic binding protein-like II"/>
    <property type="match status" value="2"/>
</dbReference>
<evidence type="ECO:0000256" key="2">
    <source>
        <dbReference type="ARBA" id="ARBA00010742"/>
    </source>
</evidence>
<evidence type="ECO:0000313" key="6">
    <source>
        <dbReference type="Proteomes" id="UP000306585"/>
    </source>
</evidence>
<dbReference type="GO" id="GO:0042597">
    <property type="term" value="C:periplasmic space"/>
    <property type="evidence" value="ECO:0007669"/>
    <property type="project" value="UniProtKB-SubCell"/>
</dbReference>
<accession>A0A5R9GUC4</accession>
<evidence type="ECO:0000256" key="3">
    <source>
        <dbReference type="ARBA" id="ARBA00022729"/>
    </source>
</evidence>
<dbReference type="PANTHER" id="PTHR30024">
    <property type="entry name" value="ALIPHATIC SULFONATES-BINDING PROTEIN-RELATED"/>
    <property type="match status" value="1"/>
</dbReference>
<sequence length="322" mass="35475">MRWILQCLVLASVMLLTSCSGSDSVRIAMHHWLGYQTLPVAVNMGWIHPDLLTITTTPSATESMQLMREGKVDAAALTLDEAIQLSSEGVNVAVIMAFDISSGADVVLSRYDSATLKQMSHITIGLEKNALGSLMLAKLIEQSGLDQDKFIISNIPADQHLDFWQQQQPDMLITYEPMAATLIQQGAIRFMDTREIADTVFDVLVVNRSFAETHRDALAAIIRGQFIAVSNLMTQPDDTIYRLAQEAGMESSEVRQTLRGLILPGAGYNARLMQGEPSHLQATATALSRLLYRQGMIGNELHGPALVMPDILLHVYHSMPEQ</sequence>
<dbReference type="PROSITE" id="PS51257">
    <property type="entry name" value="PROKAR_LIPOPROTEIN"/>
    <property type="match status" value="1"/>
</dbReference>
<comment type="caution">
    <text evidence="5">The sequence shown here is derived from an EMBL/GenBank/DDBJ whole genome shotgun (WGS) entry which is preliminary data.</text>
</comment>
<keyword evidence="6" id="KW-1185">Reference proteome</keyword>
<dbReference type="RefSeq" id="WP_138239065.1">
    <property type="nucleotide sequence ID" value="NZ_VBRY01000005.1"/>
</dbReference>
<keyword evidence="3 4" id="KW-0732">Signal</keyword>
<dbReference type="EMBL" id="VBRY01000005">
    <property type="protein sequence ID" value="TLS67632.1"/>
    <property type="molecule type" value="Genomic_DNA"/>
</dbReference>
<dbReference type="Pfam" id="PF13379">
    <property type="entry name" value="NMT1_2"/>
    <property type="match status" value="1"/>
</dbReference>
<name>A0A5R9GUC4_9PROT</name>
<feature type="signal peptide" evidence="4">
    <location>
        <begin position="1"/>
        <end position="22"/>
    </location>
</feature>
<dbReference type="SUPFAM" id="SSF53850">
    <property type="entry name" value="Periplasmic binding protein-like II"/>
    <property type="match status" value="1"/>
</dbReference>
<evidence type="ECO:0000256" key="4">
    <source>
        <dbReference type="SAM" id="SignalP"/>
    </source>
</evidence>
<comment type="subcellular location">
    <subcellularLocation>
        <location evidence="1">Periplasm</location>
    </subcellularLocation>
</comment>
<dbReference type="Proteomes" id="UP000306585">
    <property type="component" value="Unassembled WGS sequence"/>
</dbReference>